<sequence length="165" mass="18306">MPQRKSKCKACGQLIFIGSSPDNRQRRLMTEAQAEAAQRQWSAHYRPAPGHLQRLGQQAMKGDKNALLELMRHLDNPQELRPWAMLLANLQLQDLRRKGLRSAQLSAGRVGPRLCPACQALDGQIISTQASALAVVPADCTCSRPGMLTPQGWIKYPDGREGIDR</sequence>
<dbReference type="EMBL" id="NSJD01000022">
    <property type="protein sequence ID" value="PAT39177.1"/>
    <property type="molecule type" value="Genomic_DNA"/>
</dbReference>
<dbReference type="AlphaFoldDB" id="A0A2A2AN30"/>
<gene>
    <name evidence="1" type="ORF">CK623_11495</name>
</gene>
<dbReference type="Proteomes" id="UP000218644">
    <property type="component" value="Unassembled WGS sequence"/>
</dbReference>
<evidence type="ECO:0000313" key="1">
    <source>
        <dbReference type="EMBL" id="PAT39177.1"/>
    </source>
</evidence>
<protein>
    <submittedName>
        <fullName evidence="1">Uncharacterized protein</fullName>
    </submittedName>
</protein>
<accession>A0A2A2AN30</accession>
<organism evidence="1 2">
    <name type="scientific">Vandammella animalimorsus</name>
    <dbReference type="NCBI Taxonomy" id="2029117"/>
    <lineage>
        <taxon>Bacteria</taxon>
        <taxon>Pseudomonadati</taxon>
        <taxon>Pseudomonadota</taxon>
        <taxon>Betaproteobacteria</taxon>
        <taxon>Burkholderiales</taxon>
        <taxon>Comamonadaceae</taxon>
        <taxon>Vandammella</taxon>
    </lineage>
</organism>
<reference evidence="1 2" key="1">
    <citation type="submission" date="2017-08" db="EMBL/GenBank/DDBJ databases">
        <title>WGS of Clinical strains of the CDC Group NO-1 linked to zoonotic infections in humans.</title>
        <authorList>
            <person name="Bernier A.-M."/>
            <person name="Bernard K."/>
        </authorList>
    </citation>
    <scope>NUCLEOTIDE SEQUENCE [LARGE SCALE GENOMIC DNA]</scope>
    <source>
        <strain evidence="1 2">NML79-0751</strain>
    </source>
</reference>
<evidence type="ECO:0000313" key="2">
    <source>
        <dbReference type="Proteomes" id="UP000218644"/>
    </source>
</evidence>
<proteinExistence type="predicted"/>
<name>A0A2A2AN30_9BURK</name>
<comment type="caution">
    <text evidence="1">The sequence shown here is derived from an EMBL/GenBank/DDBJ whole genome shotgun (WGS) entry which is preliminary data.</text>
</comment>